<evidence type="ECO:0000256" key="1">
    <source>
        <dbReference type="SAM" id="Phobius"/>
    </source>
</evidence>
<feature type="transmembrane region" description="Helical" evidence="1">
    <location>
        <begin position="36"/>
        <end position="52"/>
    </location>
</feature>
<comment type="caution">
    <text evidence="2">The sequence shown here is derived from an EMBL/GenBank/DDBJ whole genome shotgun (WGS) entry which is preliminary data.</text>
</comment>
<dbReference type="PANTHER" id="PTHR40078">
    <property type="entry name" value="INTEGRAL MEMBRANE PROTEIN-RELATED"/>
    <property type="match status" value="1"/>
</dbReference>
<keyword evidence="1" id="KW-1133">Transmembrane helix</keyword>
<dbReference type="EMBL" id="JACJKX010000006">
    <property type="protein sequence ID" value="MBM6928549.1"/>
    <property type="molecule type" value="Genomic_DNA"/>
</dbReference>
<feature type="transmembrane region" description="Helical" evidence="1">
    <location>
        <begin position="140"/>
        <end position="158"/>
    </location>
</feature>
<accession>A0ABS2GSY1</accession>
<dbReference type="InterPro" id="IPR038750">
    <property type="entry name" value="YczE/YyaS-like"/>
</dbReference>
<reference evidence="2 3" key="1">
    <citation type="journal article" date="2021" name="Sci. Rep.">
        <title>The distribution of antibiotic resistance genes in chicken gut microbiota commensals.</title>
        <authorList>
            <person name="Juricova H."/>
            <person name="Matiasovicova J."/>
            <person name="Kubasova T."/>
            <person name="Cejkova D."/>
            <person name="Rychlik I."/>
        </authorList>
    </citation>
    <scope>NUCLEOTIDE SEQUENCE [LARGE SCALE GENOMIC DNA]</scope>
    <source>
        <strain evidence="2 3">An562</strain>
    </source>
</reference>
<feature type="transmembrane region" description="Helical" evidence="1">
    <location>
        <begin position="87"/>
        <end position="109"/>
    </location>
</feature>
<proteinExistence type="predicted"/>
<evidence type="ECO:0000313" key="2">
    <source>
        <dbReference type="EMBL" id="MBM6928549.1"/>
    </source>
</evidence>
<sequence length="196" mass="22055">MSFGICLISAVHLGTTPISSLPWALAKITEFSFGTTTFFCNLCFLLIQIILLRKEFSKLNFLQIPLVFLFSLSTDFWMWFLSDLPDLSYWMLLLLSLLGNVFLALGVAFEVRSKSIPLPGEGLVIAVSVVSRQPFYRIKIGNDVTMVILAAIAGWVFLQEIYGIREGTIISAFVVGIFVKFFSKLLDRIWPLNQEG</sequence>
<dbReference type="PANTHER" id="PTHR40078:SF1">
    <property type="entry name" value="INTEGRAL MEMBRANE PROTEIN"/>
    <property type="match status" value="1"/>
</dbReference>
<keyword evidence="3" id="KW-1185">Reference proteome</keyword>
<organism evidence="2 3">
    <name type="scientific">Parasutterella secunda</name>
    <dbReference type="NCBI Taxonomy" id="626947"/>
    <lineage>
        <taxon>Bacteria</taxon>
        <taxon>Pseudomonadati</taxon>
        <taxon>Pseudomonadota</taxon>
        <taxon>Betaproteobacteria</taxon>
        <taxon>Burkholderiales</taxon>
        <taxon>Sutterellaceae</taxon>
        <taxon>Parasutterella</taxon>
    </lineage>
</organism>
<gene>
    <name evidence="2" type="ORF">H5985_04610</name>
</gene>
<dbReference type="Pfam" id="PF19700">
    <property type="entry name" value="DUF6198"/>
    <property type="match status" value="1"/>
</dbReference>
<feature type="transmembrane region" description="Helical" evidence="1">
    <location>
        <begin position="164"/>
        <end position="182"/>
    </location>
</feature>
<feature type="transmembrane region" description="Helical" evidence="1">
    <location>
        <begin position="59"/>
        <end position="81"/>
    </location>
</feature>
<protein>
    <submittedName>
        <fullName evidence="2">Membrane protein</fullName>
    </submittedName>
</protein>
<keyword evidence="1" id="KW-0472">Membrane</keyword>
<name>A0ABS2GSY1_9BURK</name>
<keyword evidence="1" id="KW-0812">Transmembrane</keyword>
<dbReference type="Proteomes" id="UP000777002">
    <property type="component" value="Unassembled WGS sequence"/>
</dbReference>
<evidence type="ECO:0000313" key="3">
    <source>
        <dbReference type="Proteomes" id="UP000777002"/>
    </source>
</evidence>